<feature type="domain" description="Helicase C-terminal" evidence="5">
    <location>
        <begin position="353"/>
        <end position="504"/>
    </location>
</feature>
<feature type="domain" description="Helicase ATP-binding" evidence="4">
    <location>
        <begin position="4"/>
        <end position="171"/>
    </location>
</feature>
<dbReference type="RefSeq" id="WP_213498847.1">
    <property type="nucleotide sequence ID" value="NZ_CP074694.1"/>
</dbReference>
<dbReference type="GO" id="GO:0004386">
    <property type="term" value="F:helicase activity"/>
    <property type="evidence" value="ECO:0007669"/>
    <property type="project" value="UniProtKB-KW"/>
</dbReference>
<dbReference type="InterPro" id="IPR001650">
    <property type="entry name" value="Helicase_C-like"/>
</dbReference>
<dbReference type="Pfam" id="PF00271">
    <property type="entry name" value="Helicase_C"/>
    <property type="match status" value="1"/>
</dbReference>
<sequence length="800" mass="89286">MQHVLETEHLRRVLVADEVGLGKTVEAGLIIQHLLEQSPGLRVLYLAPARLVTNVWREFERLGLHFRQWSASENTANLTDPLVVASIHRAVHGSNVERVLSTWPWDVIVVDECHHLSDWAAGGGDPREKFRLVRDLIAHQPSGARVIFLSGTPHQGHANRFENLLGLLRKPDEPAEALAGRVIYRTKEDVRDWNGNPLFPTRQVNPPILVDLGPEYREWVQHIHDFFRPPPGDPGRADAKRRAAGWRCAQALQWATSSPQAGLGYLVRQAIRARCDLGDEPLEQAIAALRPYRRGPVDEPVEKLFKRIQREVGPSNETDEIEDIEEEGQNETREYGRALTRLLAEGVRLVRSSADEKWAIVKRELLDPHGDEKVVLFAQPIETVMAIAQYLERTSGARPALIIGGQSEAEREAEVAAFWRPDGPRFLVSSRAGGEGINLQIARRLIHIDVPWNPMDMEQRVGRVHRFGSRRTIIVDTVVVTDSREAHAYRVARQKLELIARALVPSERFEAVFSRVMGLVPPEELQDVLIQAAAGPLSDRDQDAINRMVQEGFGAWQAFHDRFADRQRQIRQQDPGLATWEDVSRFLAEYGNVETREGFRALRFTRTGDQVDPIEQPVNVVNLGDQEQYVCGDVGGAPVFGPDGKQARQLGLNLPPVAELLRRLAFATPAGAAVLRVTNELTLPGVDNSTPLGVLIFARQTVRPDPRSGHIEIGCSLPCYILTADSNPVPVEGPLKRALLYALFDATVARVRPEPVDQLIAAIGRSETEIGNQLRFPSEQEMQSGVRHAVTPLLAALVLR</sequence>
<keyword evidence="6" id="KW-0347">Helicase</keyword>
<dbReference type="InterPro" id="IPR038718">
    <property type="entry name" value="SNF2-like_sf"/>
</dbReference>
<evidence type="ECO:0000256" key="1">
    <source>
        <dbReference type="ARBA" id="ARBA00022741"/>
    </source>
</evidence>
<dbReference type="Gene3D" id="3.40.50.300">
    <property type="entry name" value="P-loop containing nucleotide triphosphate hydrolases"/>
    <property type="match status" value="1"/>
</dbReference>
<dbReference type="InterPro" id="IPR014001">
    <property type="entry name" value="Helicase_ATP-bd"/>
</dbReference>
<dbReference type="SUPFAM" id="SSF52540">
    <property type="entry name" value="P-loop containing nucleoside triphosphate hydrolases"/>
    <property type="match status" value="2"/>
</dbReference>
<name>A0A8E6EZV3_9BACT</name>
<dbReference type="PANTHER" id="PTHR10799">
    <property type="entry name" value="SNF2/RAD54 HELICASE FAMILY"/>
    <property type="match status" value="1"/>
</dbReference>
<dbReference type="Proteomes" id="UP000676194">
    <property type="component" value="Chromosome"/>
</dbReference>
<keyword evidence="2" id="KW-0378">Hydrolase</keyword>
<accession>A0A8E6EZV3</accession>
<dbReference type="PROSITE" id="PS51192">
    <property type="entry name" value="HELICASE_ATP_BIND_1"/>
    <property type="match status" value="1"/>
</dbReference>
<dbReference type="Gene3D" id="3.40.50.10810">
    <property type="entry name" value="Tandem AAA-ATPase domain"/>
    <property type="match status" value="1"/>
</dbReference>
<dbReference type="PROSITE" id="PS51194">
    <property type="entry name" value="HELICASE_CTER"/>
    <property type="match status" value="1"/>
</dbReference>
<dbReference type="AlphaFoldDB" id="A0A8E6EZV3"/>
<proteinExistence type="predicted"/>
<evidence type="ECO:0000313" key="7">
    <source>
        <dbReference type="Proteomes" id="UP000676194"/>
    </source>
</evidence>
<keyword evidence="1" id="KW-0547">Nucleotide-binding</keyword>
<dbReference type="SMART" id="SM00487">
    <property type="entry name" value="DEXDc"/>
    <property type="match status" value="1"/>
</dbReference>
<dbReference type="CDD" id="cd18793">
    <property type="entry name" value="SF2_C_SNF"/>
    <property type="match status" value="1"/>
</dbReference>
<dbReference type="Pfam" id="PF00270">
    <property type="entry name" value="DEAD"/>
    <property type="match status" value="1"/>
</dbReference>
<dbReference type="InterPro" id="IPR027417">
    <property type="entry name" value="P-loop_NTPase"/>
</dbReference>
<dbReference type="InterPro" id="IPR011545">
    <property type="entry name" value="DEAD/DEAH_box_helicase_dom"/>
</dbReference>
<dbReference type="EMBL" id="CP074694">
    <property type="protein sequence ID" value="QVL33866.1"/>
    <property type="molecule type" value="Genomic_DNA"/>
</dbReference>
<evidence type="ECO:0000256" key="3">
    <source>
        <dbReference type="ARBA" id="ARBA00022840"/>
    </source>
</evidence>
<dbReference type="InterPro" id="IPR049730">
    <property type="entry name" value="SNF2/RAD54-like_C"/>
</dbReference>
<evidence type="ECO:0000259" key="4">
    <source>
        <dbReference type="PROSITE" id="PS51192"/>
    </source>
</evidence>
<keyword evidence="3" id="KW-0067">ATP-binding</keyword>
<evidence type="ECO:0000313" key="6">
    <source>
        <dbReference type="EMBL" id="QVL33866.1"/>
    </source>
</evidence>
<dbReference type="GO" id="GO:0005524">
    <property type="term" value="F:ATP binding"/>
    <property type="evidence" value="ECO:0007669"/>
    <property type="project" value="UniProtKB-KW"/>
</dbReference>
<dbReference type="SMART" id="SM00490">
    <property type="entry name" value="HELICc"/>
    <property type="match status" value="1"/>
</dbReference>
<gene>
    <name evidence="6" type="ORF">KIH39_08160</name>
</gene>
<dbReference type="KEGG" id="tsph:KIH39_08160"/>
<keyword evidence="7" id="KW-1185">Reference proteome</keyword>
<dbReference type="GO" id="GO:0016787">
    <property type="term" value="F:hydrolase activity"/>
    <property type="evidence" value="ECO:0007669"/>
    <property type="project" value="UniProtKB-KW"/>
</dbReference>
<protein>
    <submittedName>
        <fullName evidence="6">DEAD/DEAH box helicase</fullName>
    </submittedName>
</protein>
<organism evidence="6 7">
    <name type="scientific">Telmatocola sphagniphila</name>
    <dbReference type="NCBI Taxonomy" id="1123043"/>
    <lineage>
        <taxon>Bacteria</taxon>
        <taxon>Pseudomonadati</taxon>
        <taxon>Planctomycetota</taxon>
        <taxon>Planctomycetia</taxon>
        <taxon>Gemmatales</taxon>
        <taxon>Gemmataceae</taxon>
    </lineage>
</organism>
<evidence type="ECO:0000259" key="5">
    <source>
        <dbReference type="PROSITE" id="PS51194"/>
    </source>
</evidence>
<evidence type="ECO:0000256" key="2">
    <source>
        <dbReference type="ARBA" id="ARBA00022801"/>
    </source>
</evidence>
<dbReference type="GO" id="GO:0003676">
    <property type="term" value="F:nucleic acid binding"/>
    <property type="evidence" value="ECO:0007669"/>
    <property type="project" value="InterPro"/>
</dbReference>
<reference evidence="6" key="1">
    <citation type="submission" date="2021-05" db="EMBL/GenBank/DDBJ databases">
        <title>Complete genome sequence of the cellulolytic planctomycete Telmatocola sphagniphila SP2T and characterization of the first cellulase from planctomycetes.</title>
        <authorList>
            <person name="Rakitin A.L."/>
            <person name="Beletsky A.V."/>
            <person name="Naumoff D.G."/>
            <person name="Kulichevskaya I.S."/>
            <person name="Mardanov A.V."/>
            <person name="Ravin N.V."/>
            <person name="Dedysh S.N."/>
        </authorList>
    </citation>
    <scope>NUCLEOTIDE SEQUENCE</scope>
    <source>
        <strain evidence="6">SP2T</strain>
    </source>
</reference>